<accession>A0ACC3B256</accession>
<protein>
    <submittedName>
        <fullName evidence="1">Uncharacterized protein</fullName>
    </submittedName>
</protein>
<dbReference type="Proteomes" id="UP001177260">
    <property type="component" value="Unassembled WGS sequence"/>
</dbReference>
<dbReference type="EMBL" id="JAOPJF010000032">
    <property type="protein sequence ID" value="KAK1144210.1"/>
    <property type="molecule type" value="Genomic_DNA"/>
</dbReference>
<keyword evidence="2" id="KW-1185">Reference proteome</keyword>
<comment type="caution">
    <text evidence="1">The sequence shown here is derived from an EMBL/GenBank/DDBJ whole genome shotgun (WGS) entry which is preliminary data.</text>
</comment>
<name>A0ACC3B256_9EURO</name>
<evidence type="ECO:0000313" key="1">
    <source>
        <dbReference type="EMBL" id="KAK1144210.1"/>
    </source>
</evidence>
<gene>
    <name evidence="1" type="ORF">N8T08_005623</name>
</gene>
<reference evidence="1 2" key="1">
    <citation type="journal article" date="2023" name="ACS Omega">
        <title>Identification of the Neoaspergillic Acid Biosynthesis Gene Cluster by Establishing an In Vitro CRISPR-Ribonucleoprotein Genetic System in Aspergillus melleus.</title>
        <authorList>
            <person name="Yuan B."/>
            <person name="Grau M.F."/>
            <person name="Murata R.M."/>
            <person name="Torok T."/>
            <person name="Venkateswaran K."/>
            <person name="Stajich J.E."/>
            <person name="Wang C.C.C."/>
        </authorList>
    </citation>
    <scope>NUCLEOTIDE SEQUENCE [LARGE SCALE GENOMIC DNA]</scope>
    <source>
        <strain evidence="1 2">IMV 1140</strain>
    </source>
</reference>
<proteinExistence type="predicted"/>
<evidence type="ECO:0000313" key="2">
    <source>
        <dbReference type="Proteomes" id="UP001177260"/>
    </source>
</evidence>
<sequence>MTVYRVRFASPSKPGYIPVESQSAVESHIQDNKDKLQARQRSRSGCRECRQRRVKCDEAFPVCQRCRRRATVCHPSLSKSQWRFETPWLACYPLETVFSVPNADIKVDARLMRYWLDATCQMLSVDPTNNPFSFPILRYATDSPSLLHFIQSASAAQEEYFYQPNLSLSLSERGKAFSALRQELQSTSSSLSHSFLTLLMLGMSSSWMSLGPTDYGREHLLAAQTVADMILQKDYSRLDELDHLTMGIYVYWDMACSFCIDPVYHPTDRAGLLETYVKQARRRFHAITTHSIDLYYLLGELGRYCRVIVEGGARDRVYEASCGRSLNEHVSIETESSAQSLTEAFRKHGLLLLYRFCGKPGATESSNSTVMGTENYAHQLALEIVELMLGTKSDSPYLNIQTIPLLSAGAEMTSLDTSIRDRIRTRLNEVYSTNRILATLWVIDLLEELWAIHDAGVKHVTWLELMLIKNWRLRIG</sequence>
<organism evidence="1 2">
    <name type="scientific">Aspergillus melleus</name>
    <dbReference type="NCBI Taxonomy" id="138277"/>
    <lineage>
        <taxon>Eukaryota</taxon>
        <taxon>Fungi</taxon>
        <taxon>Dikarya</taxon>
        <taxon>Ascomycota</taxon>
        <taxon>Pezizomycotina</taxon>
        <taxon>Eurotiomycetes</taxon>
        <taxon>Eurotiomycetidae</taxon>
        <taxon>Eurotiales</taxon>
        <taxon>Aspergillaceae</taxon>
        <taxon>Aspergillus</taxon>
        <taxon>Aspergillus subgen. Circumdati</taxon>
    </lineage>
</organism>